<protein>
    <submittedName>
        <fullName evidence="2">HET-domain-containing protein</fullName>
    </submittedName>
</protein>
<evidence type="ECO:0000313" key="2">
    <source>
        <dbReference type="EMBL" id="PMD33356.1"/>
    </source>
</evidence>
<feature type="domain" description="Heterokaryon incompatibility" evidence="1">
    <location>
        <begin position="23"/>
        <end position="119"/>
    </location>
</feature>
<dbReference type="InterPro" id="IPR010730">
    <property type="entry name" value="HET"/>
</dbReference>
<dbReference type="OrthoDB" id="674604at2759"/>
<name>A0A2J6R4A9_HYAVF</name>
<dbReference type="EMBL" id="KZ613956">
    <property type="protein sequence ID" value="PMD33356.1"/>
    <property type="molecule type" value="Genomic_DNA"/>
</dbReference>
<accession>A0A2J6R4A9</accession>
<dbReference type="PANTHER" id="PTHR10622">
    <property type="entry name" value="HET DOMAIN-CONTAINING PROTEIN"/>
    <property type="match status" value="1"/>
</dbReference>
<evidence type="ECO:0000313" key="3">
    <source>
        <dbReference type="Proteomes" id="UP000235786"/>
    </source>
</evidence>
<dbReference type="STRING" id="1149755.A0A2J6R4A9"/>
<reference evidence="2 3" key="1">
    <citation type="submission" date="2016-04" db="EMBL/GenBank/DDBJ databases">
        <title>A degradative enzymes factory behind the ericoid mycorrhizal symbiosis.</title>
        <authorList>
            <consortium name="DOE Joint Genome Institute"/>
            <person name="Martino E."/>
            <person name="Morin E."/>
            <person name="Grelet G."/>
            <person name="Kuo A."/>
            <person name="Kohler A."/>
            <person name="Daghino S."/>
            <person name="Barry K."/>
            <person name="Choi C."/>
            <person name="Cichocki N."/>
            <person name="Clum A."/>
            <person name="Copeland A."/>
            <person name="Hainaut M."/>
            <person name="Haridas S."/>
            <person name="Labutti K."/>
            <person name="Lindquist E."/>
            <person name="Lipzen A."/>
            <person name="Khouja H.-R."/>
            <person name="Murat C."/>
            <person name="Ohm R."/>
            <person name="Olson A."/>
            <person name="Spatafora J."/>
            <person name="Veneault-Fourrey C."/>
            <person name="Henrissat B."/>
            <person name="Grigoriev I."/>
            <person name="Martin F."/>
            <person name="Perotto S."/>
        </authorList>
    </citation>
    <scope>NUCLEOTIDE SEQUENCE [LARGE SCALE GENOMIC DNA]</scope>
    <source>
        <strain evidence="2 3">F</strain>
    </source>
</reference>
<dbReference type="AlphaFoldDB" id="A0A2J6R4A9"/>
<organism evidence="2 3">
    <name type="scientific">Hyaloscypha variabilis (strain UAMH 11265 / GT02V1 / F)</name>
    <name type="common">Meliniomyces variabilis</name>
    <dbReference type="NCBI Taxonomy" id="1149755"/>
    <lineage>
        <taxon>Eukaryota</taxon>
        <taxon>Fungi</taxon>
        <taxon>Dikarya</taxon>
        <taxon>Ascomycota</taxon>
        <taxon>Pezizomycotina</taxon>
        <taxon>Leotiomycetes</taxon>
        <taxon>Helotiales</taxon>
        <taxon>Hyaloscyphaceae</taxon>
        <taxon>Hyaloscypha</taxon>
        <taxon>Hyaloscypha variabilis</taxon>
    </lineage>
</organism>
<keyword evidence="3" id="KW-1185">Reference proteome</keyword>
<dbReference type="Proteomes" id="UP000235786">
    <property type="component" value="Unassembled WGS sequence"/>
</dbReference>
<sequence>MRLLNNITWKLKEFMGDDNLPPYAILSHTWGDDEVTCQDITSWSVQRTKAGYSKAKGYSKIKYCCTQAFEDGLEWSWIDTCCIDKTSSAELSEAINSMFRWYQKACMCYAYLADVLKDTNPNEDPLVPEEFSRSRWFTRGWTLQELVAPKNVVFYSRSWKNIGTKEQLCNTISTITGIDIDTLLGEDLTVVSVANKMSWASGRRTT</sequence>
<dbReference type="PANTHER" id="PTHR10622:SF10">
    <property type="entry name" value="HET DOMAIN-CONTAINING PROTEIN"/>
    <property type="match status" value="1"/>
</dbReference>
<evidence type="ECO:0000259" key="1">
    <source>
        <dbReference type="Pfam" id="PF06985"/>
    </source>
</evidence>
<proteinExistence type="predicted"/>
<gene>
    <name evidence="2" type="ORF">L207DRAFT_589720</name>
</gene>
<dbReference type="Pfam" id="PF06985">
    <property type="entry name" value="HET"/>
    <property type="match status" value="1"/>
</dbReference>